<evidence type="ECO:0000313" key="2">
    <source>
        <dbReference type="EMBL" id="KAK8510750.1"/>
    </source>
</evidence>
<feature type="compositionally biased region" description="Basic and acidic residues" evidence="1">
    <location>
        <begin position="48"/>
        <end position="59"/>
    </location>
</feature>
<feature type="compositionally biased region" description="Polar residues" evidence="1">
    <location>
        <begin position="13"/>
        <end position="23"/>
    </location>
</feature>
<feature type="region of interest" description="Disordered" evidence="1">
    <location>
        <begin position="1"/>
        <end position="68"/>
    </location>
</feature>
<dbReference type="EMBL" id="JBBPBM010000082">
    <property type="protein sequence ID" value="KAK8510750.1"/>
    <property type="molecule type" value="Genomic_DNA"/>
</dbReference>
<feature type="compositionally biased region" description="Polar residues" evidence="1">
    <location>
        <begin position="138"/>
        <end position="153"/>
    </location>
</feature>
<feature type="compositionally biased region" description="Basic residues" evidence="1">
    <location>
        <begin position="1"/>
        <end position="10"/>
    </location>
</feature>
<keyword evidence="3" id="KW-1185">Reference proteome</keyword>
<dbReference type="Proteomes" id="UP001472677">
    <property type="component" value="Unassembled WGS sequence"/>
</dbReference>
<evidence type="ECO:0000256" key="1">
    <source>
        <dbReference type="SAM" id="MobiDB-lite"/>
    </source>
</evidence>
<proteinExistence type="predicted"/>
<protein>
    <submittedName>
        <fullName evidence="2">Uncharacterized protein</fullName>
    </submittedName>
</protein>
<feature type="region of interest" description="Disordered" evidence="1">
    <location>
        <begin position="112"/>
        <end position="196"/>
    </location>
</feature>
<gene>
    <name evidence="2" type="ORF">V6N12_020290</name>
</gene>
<comment type="caution">
    <text evidence="2">The sequence shown here is derived from an EMBL/GenBank/DDBJ whole genome shotgun (WGS) entry which is preliminary data.</text>
</comment>
<reference evidence="2 3" key="1">
    <citation type="journal article" date="2024" name="G3 (Bethesda)">
        <title>Genome assembly of Hibiscus sabdariffa L. provides insights into metabolisms of medicinal natural products.</title>
        <authorList>
            <person name="Kim T."/>
        </authorList>
    </citation>
    <scope>NUCLEOTIDE SEQUENCE [LARGE SCALE GENOMIC DNA]</scope>
    <source>
        <strain evidence="2">TK-2024</strain>
        <tissue evidence="2">Old leaves</tissue>
    </source>
</reference>
<organism evidence="2 3">
    <name type="scientific">Hibiscus sabdariffa</name>
    <name type="common">roselle</name>
    <dbReference type="NCBI Taxonomy" id="183260"/>
    <lineage>
        <taxon>Eukaryota</taxon>
        <taxon>Viridiplantae</taxon>
        <taxon>Streptophyta</taxon>
        <taxon>Embryophyta</taxon>
        <taxon>Tracheophyta</taxon>
        <taxon>Spermatophyta</taxon>
        <taxon>Magnoliopsida</taxon>
        <taxon>eudicotyledons</taxon>
        <taxon>Gunneridae</taxon>
        <taxon>Pentapetalae</taxon>
        <taxon>rosids</taxon>
        <taxon>malvids</taxon>
        <taxon>Malvales</taxon>
        <taxon>Malvaceae</taxon>
        <taxon>Malvoideae</taxon>
        <taxon>Hibiscus</taxon>
    </lineage>
</organism>
<sequence length="196" mass="21029">MLAHQAKKKLGSQARQPAATATTVMGRKEVNPSTRAATLKEASGPVVAHKEACGQEHKPQGPGASVVPANMPIMAKYPTQQAARTKRKASHAVAAKPSAPCILYAGRCTSHENKGTGTRGARHITKAWSEQTERRRTQTPPSNNQTTLLSSHQVTRRQAIAPPPEEKEMPETRGGWKPTPSPLPSTTEGERGAPKR</sequence>
<evidence type="ECO:0000313" key="3">
    <source>
        <dbReference type="Proteomes" id="UP001472677"/>
    </source>
</evidence>
<accession>A0ABR2BUD0</accession>
<name>A0ABR2BUD0_9ROSI</name>